<comment type="subcellular location">
    <subcellularLocation>
        <location evidence="2">Cytoplasm</location>
    </subcellularLocation>
    <subcellularLocation>
        <location evidence="1">Nucleus</location>
    </subcellularLocation>
</comment>
<keyword evidence="6" id="KW-0653">Protein transport</keyword>
<evidence type="ECO:0000256" key="1">
    <source>
        <dbReference type="ARBA" id="ARBA00004123"/>
    </source>
</evidence>
<dbReference type="AlphaFoldDB" id="A0AAD5XDE3"/>
<accession>A0AAD5XDE3</accession>
<comment type="caution">
    <text evidence="10">The sequence shown here is derived from an EMBL/GenBank/DDBJ whole genome shotgun (WGS) entry which is preliminary data.</text>
</comment>
<evidence type="ECO:0000313" key="11">
    <source>
        <dbReference type="Proteomes" id="UP001211907"/>
    </source>
</evidence>
<keyword evidence="3" id="KW-0813">Transport</keyword>
<dbReference type="InterPro" id="IPR040122">
    <property type="entry name" value="Importin_beta"/>
</dbReference>
<feature type="compositionally biased region" description="Basic and acidic residues" evidence="9">
    <location>
        <begin position="351"/>
        <end position="364"/>
    </location>
</feature>
<proteinExistence type="inferred from homology"/>
<evidence type="ECO:0000256" key="8">
    <source>
        <dbReference type="ARBA" id="ARBA00038423"/>
    </source>
</evidence>
<dbReference type="SUPFAM" id="SSF48371">
    <property type="entry name" value="ARM repeat"/>
    <property type="match status" value="1"/>
</dbReference>
<keyword evidence="5" id="KW-0677">Repeat</keyword>
<dbReference type="GO" id="GO:0031981">
    <property type="term" value="C:nuclear lumen"/>
    <property type="evidence" value="ECO:0007669"/>
    <property type="project" value="UniProtKB-ARBA"/>
</dbReference>
<evidence type="ECO:0000313" key="10">
    <source>
        <dbReference type="EMBL" id="KAJ3110267.1"/>
    </source>
</evidence>
<keyword evidence="11" id="KW-1185">Reference proteome</keyword>
<dbReference type="EMBL" id="JADGJH010001751">
    <property type="protein sequence ID" value="KAJ3110267.1"/>
    <property type="molecule type" value="Genomic_DNA"/>
</dbReference>
<feature type="region of interest" description="Disordered" evidence="9">
    <location>
        <begin position="348"/>
        <end position="391"/>
    </location>
</feature>
<sequence>MDGYLQQLVAALSKTTSPDTLVQQQVQQFLTGLSQSDAASYIQGLGVVFGMSAKTQGLVVDDEARRVAGLLLKNVVSVRDQYSSLAHTPNAVANIKQAAFVGLGDSNAPTIQKTAGLILTSLVRVDVEHAPSVVARLVQLVESQDLRVAEAAFLAISIICEDSAQTLDRDANPLLQQLIPFFISKFDHPSSARIRALAIQSTNQFAIIHSPVIIFNLIQYVQALYRRATDENSLIIKNVCQGLVLVLEIKPEALVAEMQALISFMLKCTESPDSLVALEACEFWLTFAEQDTLMEHLEPYLNELVRVLLKGMIYSENELMNLGPDIEDSHIADRAEDIKPVFHKAKNHASKLTDDQKRQLKEQQKAAGNSEETDSDDDDYDDDDDEDDADSEWTLRKCSAAALDVMSNIYFDGILEALLPRLKEFLGSDDWRYREAGILALGAIAEGCSTGIEPHLRDLVKFLTQCLADSKPLVRSITCWTLSRYSRWIVHGPELSQSEPNHSELYFHPFLHGLLIMILDNSKRVQEAGCSALATLEEEALDLLIPFIPHILDTLSKAFQKYQHKNLLILYDAVGTLADSVGNALNNPEFIPLLLAPLVEKWKTIHDEDREIFPLLECMSSVAISLGLGFKEMAPPVWERCLRIVQNTLQKQSQYNQAVAQHAPEAAEEPDMDFVIVALDLLSGVVQGLGSEALPLTANSQPPIMDVVEFCMKDPESDVRQSAYALLGDLIISTFQIVRPHLETLFPIIIHQIGRKDETHEMSVCNNATWATGELALQLGAEARPFIQPLLPVLVAILNAGADRRLRTLQENAAITIGRFGLVCPADMAPALEHFVLGWCSALRDIRDNLEKETAYKGMCAMVQVNPQGMLKYIAYFCDAVTRWEKPSLSMNEVFTNTLVGYRNGLGSQWDQVVVSFPAQTREKLRARYNI</sequence>
<comment type="similarity">
    <text evidence="8">Belongs to the importin beta family. Importin beta-2 subfamily.</text>
</comment>
<feature type="compositionally biased region" description="Acidic residues" evidence="9">
    <location>
        <begin position="371"/>
        <end position="391"/>
    </location>
</feature>
<dbReference type="Gene3D" id="1.25.10.10">
    <property type="entry name" value="Leucine-rich Repeat Variant"/>
    <property type="match status" value="2"/>
</dbReference>
<keyword evidence="4" id="KW-0963">Cytoplasm</keyword>
<evidence type="ECO:0000256" key="5">
    <source>
        <dbReference type="ARBA" id="ARBA00022737"/>
    </source>
</evidence>
<evidence type="ECO:0000256" key="4">
    <source>
        <dbReference type="ARBA" id="ARBA00022490"/>
    </source>
</evidence>
<reference evidence="10" key="1">
    <citation type="submission" date="2020-05" db="EMBL/GenBank/DDBJ databases">
        <title>Phylogenomic resolution of chytrid fungi.</title>
        <authorList>
            <person name="Stajich J.E."/>
            <person name="Amses K."/>
            <person name="Simmons R."/>
            <person name="Seto K."/>
            <person name="Myers J."/>
            <person name="Bonds A."/>
            <person name="Quandt C.A."/>
            <person name="Barry K."/>
            <person name="Liu P."/>
            <person name="Grigoriev I."/>
            <person name="Longcore J.E."/>
            <person name="James T.Y."/>
        </authorList>
    </citation>
    <scope>NUCLEOTIDE SEQUENCE</scope>
    <source>
        <strain evidence="10">JEL0513</strain>
    </source>
</reference>
<organism evidence="10 11">
    <name type="scientific">Physocladia obscura</name>
    <dbReference type="NCBI Taxonomy" id="109957"/>
    <lineage>
        <taxon>Eukaryota</taxon>
        <taxon>Fungi</taxon>
        <taxon>Fungi incertae sedis</taxon>
        <taxon>Chytridiomycota</taxon>
        <taxon>Chytridiomycota incertae sedis</taxon>
        <taxon>Chytridiomycetes</taxon>
        <taxon>Chytridiales</taxon>
        <taxon>Chytriomycetaceae</taxon>
        <taxon>Physocladia</taxon>
    </lineage>
</organism>
<dbReference type="GO" id="GO:0006606">
    <property type="term" value="P:protein import into nucleus"/>
    <property type="evidence" value="ECO:0007669"/>
    <property type="project" value="InterPro"/>
</dbReference>
<evidence type="ECO:0000256" key="3">
    <source>
        <dbReference type="ARBA" id="ARBA00022448"/>
    </source>
</evidence>
<gene>
    <name evidence="10" type="ORF">HK100_003099</name>
</gene>
<protein>
    <submittedName>
        <fullName evidence="10">Uncharacterized protein</fullName>
    </submittedName>
</protein>
<evidence type="ECO:0000256" key="6">
    <source>
        <dbReference type="ARBA" id="ARBA00022927"/>
    </source>
</evidence>
<evidence type="ECO:0000256" key="2">
    <source>
        <dbReference type="ARBA" id="ARBA00004496"/>
    </source>
</evidence>
<dbReference type="Proteomes" id="UP001211907">
    <property type="component" value="Unassembled WGS sequence"/>
</dbReference>
<dbReference type="FunFam" id="1.25.10.10:FF:000028">
    <property type="entry name" value="Transportin-1 isoform 1"/>
    <property type="match status" value="1"/>
</dbReference>
<name>A0AAD5XDE3_9FUNG</name>
<evidence type="ECO:0000256" key="9">
    <source>
        <dbReference type="SAM" id="MobiDB-lite"/>
    </source>
</evidence>
<keyword evidence="7" id="KW-0539">Nucleus</keyword>
<dbReference type="PANTHER" id="PTHR10527">
    <property type="entry name" value="IMPORTIN BETA"/>
    <property type="match status" value="1"/>
</dbReference>
<dbReference type="GO" id="GO:0005737">
    <property type="term" value="C:cytoplasm"/>
    <property type="evidence" value="ECO:0007669"/>
    <property type="project" value="UniProtKB-SubCell"/>
</dbReference>
<dbReference type="Pfam" id="PF13513">
    <property type="entry name" value="HEAT_EZ"/>
    <property type="match status" value="1"/>
</dbReference>
<evidence type="ECO:0000256" key="7">
    <source>
        <dbReference type="ARBA" id="ARBA00023242"/>
    </source>
</evidence>
<dbReference type="InterPro" id="IPR016024">
    <property type="entry name" value="ARM-type_fold"/>
</dbReference>
<dbReference type="InterPro" id="IPR011989">
    <property type="entry name" value="ARM-like"/>
</dbReference>